<dbReference type="PANTHER" id="PTHR30404">
    <property type="entry name" value="N-ACETYLMURAMOYL-L-ALANINE AMIDASE"/>
    <property type="match status" value="1"/>
</dbReference>
<evidence type="ECO:0000313" key="5">
    <source>
        <dbReference type="EMBL" id="TGO05622.1"/>
    </source>
</evidence>
<dbReference type="InterPro" id="IPR002508">
    <property type="entry name" value="MurNAc-LAA_cat"/>
</dbReference>
<proteinExistence type="predicted"/>
<dbReference type="CDD" id="cd02696">
    <property type="entry name" value="MurNAc-LAA"/>
    <property type="match status" value="1"/>
</dbReference>
<evidence type="ECO:0000259" key="4">
    <source>
        <dbReference type="SMART" id="SM00646"/>
    </source>
</evidence>
<name>A0A4Z1E4C2_9MICO</name>
<keyword evidence="3" id="KW-0732">Signal</keyword>
<keyword evidence="6" id="KW-1185">Reference proteome</keyword>
<organism evidence="5 6">
    <name type="scientific">Serinibacter arcticus</name>
    <dbReference type="NCBI Taxonomy" id="1655435"/>
    <lineage>
        <taxon>Bacteria</taxon>
        <taxon>Bacillati</taxon>
        <taxon>Actinomycetota</taxon>
        <taxon>Actinomycetes</taxon>
        <taxon>Micrococcales</taxon>
        <taxon>Beutenbergiaceae</taxon>
        <taxon>Serinibacter</taxon>
    </lineage>
</organism>
<feature type="chain" id="PRO_5038773532" evidence="3">
    <location>
        <begin position="20"/>
        <end position="286"/>
    </location>
</feature>
<accession>A0A4Z1E4C2</accession>
<evidence type="ECO:0000256" key="1">
    <source>
        <dbReference type="ARBA" id="ARBA00022801"/>
    </source>
</evidence>
<dbReference type="PANTHER" id="PTHR30404:SF0">
    <property type="entry name" value="N-ACETYLMURAMOYL-L-ALANINE AMIDASE AMIC"/>
    <property type="match status" value="1"/>
</dbReference>
<evidence type="ECO:0000313" key="6">
    <source>
        <dbReference type="Proteomes" id="UP000297318"/>
    </source>
</evidence>
<feature type="region of interest" description="Disordered" evidence="2">
    <location>
        <begin position="24"/>
        <end position="57"/>
    </location>
</feature>
<feature type="signal peptide" evidence="3">
    <location>
        <begin position="1"/>
        <end position="19"/>
    </location>
</feature>
<dbReference type="OrthoDB" id="3268878at2"/>
<dbReference type="GO" id="GO:0008745">
    <property type="term" value="F:N-acetylmuramoyl-L-alanine amidase activity"/>
    <property type="evidence" value="ECO:0007669"/>
    <property type="project" value="InterPro"/>
</dbReference>
<evidence type="ECO:0000256" key="2">
    <source>
        <dbReference type="SAM" id="MobiDB-lite"/>
    </source>
</evidence>
<dbReference type="SUPFAM" id="SSF53187">
    <property type="entry name" value="Zn-dependent exopeptidases"/>
    <property type="match status" value="1"/>
</dbReference>
<dbReference type="InterPro" id="IPR050695">
    <property type="entry name" value="N-acetylmuramoyl_amidase_3"/>
</dbReference>
<dbReference type="GO" id="GO:0009253">
    <property type="term" value="P:peptidoglycan catabolic process"/>
    <property type="evidence" value="ECO:0007669"/>
    <property type="project" value="InterPro"/>
</dbReference>
<dbReference type="EMBL" id="RHPJ01000002">
    <property type="protein sequence ID" value="TGO05622.1"/>
    <property type="molecule type" value="Genomic_DNA"/>
</dbReference>
<dbReference type="Proteomes" id="UP000297318">
    <property type="component" value="Unassembled WGS sequence"/>
</dbReference>
<protein>
    <submittedName>
        <fullName evidence="5">N-acetylmuramoyl-L-alanine amidase</fullName>
    </submittedName>
</protein>
<dbReference type="RefSeq" id="WP_135849594.1">
    <property type="nucleotide sequence ID" value="NZ_RHPJ01000002.1"/>
</dbReference>
<comment type="caution">
    <text evidence="5">The sequence shown here is derived from an EMBL/GenBank/DDBJ whole genome shotgun (WGS) entry which is preliminary data.</text>
</comment>
<dbReference type="SMART" id="SM00646">
    <property type="entry name" value="Ami_3"/>
    <property type="match status" value="1"/>
</dbReference>
<sequence length="286" mass="28555">MPSASRAGAILLLTLGLLAGCTPPDGGAPAADPSPSATASDTTPATATPTPAAPAVPAAPEAVPLPLAGLVIVVDPGHQLGNRNFPREINALVDAGNGGTKACNTTGTATDDGVPEATVTWDVSALVVADLRARGAEVVLTRETNSDDDWGPCIDVRGSTGNDRADLLLSIHADGGPATAHGFHVLLPAVDSPVHDDSLRLGEAVRVGLETAGIDPATYVEGAMRASDDYATLNLSAKPAVIVELGNMRHDGDAAALTDPAGQAVLALALVDAVEAYVVATPTGAP</sequence>
<dbReference type="GO" id="GO:0030288">
    <property type="term" value="C:outer membrane-bounded periplasmic space"/>
    <property type="evidence" value="ECO:0007669"/>
    <property type="project" value="TreeGrafter"/>
</dbReference>
<dbReference type="AlphaFoldDB" id="A0A4Z1E4C2"/>
<keyword evidence="1" id="KW-0378">Hydrolase</keyword>
<feature type="domain" description="MurNAc-LAA" evidence="4">
    <location>
        <begin position="159"/>
        <end position="275"/>
    </location>
</feature>
<reference evidence="5 6" key="1">
    <citation type="submission" date="2018-11" db="EMBL/GenBank/DDBJ databases">
        <title>Complete genome sequencing of the Actinobacteria Serinibacter sp. K3-2.</title>
        <authorList>
            <person name="Rakitin A.L."/>
            <person name="Beletsky A.V."/>
            <person name="Mardanov A.V."/>
            <person name="Ravin N.V."/>
            <person name="Gromova A.S."/>
            <person name="Filippova S.N."/>
            <person name="Gal'Chenko V.F."/>
        </authorList>
    </citation>
    <scope>NUCLEOTIDE SEQUENCE [LARGE SCALE GENOMIC DNA]</scope>
    <source>
        <strain evidence="5 6">K3-2</strain>
    </source>
</reference>
<dbReference type="Pfam" id="PF01520">
    <property type="entry name" value="Amidase_3"/>
    <property type="match status" value="1"/>
</dbReference>
<gene>
    <name evidence="5" type="ORF">SERN_1626</name>
</gene>
<dbReference type="PROSITE" id="PS51257">
    <property type="entry name" value="PROKAR_LIPOPROTEIN"/>
    <property type="match status" value="1"/>
</dbReference>
<dbReference type="Gene3D" id="3.40.630.40">
    <property type="entry name" value="Zn-dependent exopeptidases"/>
    <property type="match status" value="1"/>
</dbReference>
<evidence type="ECO:0000256" key="3">
    <source>
        <dbReference type="SAM" id="SignalP"/>
    </source>
</evidence>